<dbReference type="Gene3D" id="2.60.40.680">
    <property type="match status" value="1"/>
</dbReference>
<dbReference type="GO" id="GO:0000272">
    <property type="term" value="P:polysaccharide catabolic process"/>
    <property type="evidence" value="ECO:0007669"/>
    <property type="project" value="InterPro"/>
</dbReference>
<dbReference type="Pfam" id="PF00395">
    <property type="entry name" value="SLH"/>
    <property type="match status" value="3"/>
</dbReference>
<dbReference type="SUPFAM" id="SSF49384">
    <property type="entry name" value="Carbohydrate-binding domain"/>
    <property type="match status" value="1"/>
</dbReference>
<feature type="domain" description="SLH" evidence="1">
    <location>
        <begin position="387"/>
        <end position="450"/>
    </location>
</feature>
<feature type="domain" description="SLH" evidence="1">
    <location>
        <begin position="455"/>
        <end position="510"/>
    </location>
</feature>
<comment type="caution">
    <text evidence="2">The sequence shown here is derived from an EMBL/GenBank/DDBJ whole genome shotgun (WGS) entry which is preliminary data.</text>
</comment>
<organism evidence="2 3">
    <name type="scientific">Paenibacillus agaridevorans</name>
    <dbReference type="NCBI Taxonomy" id="171404"/>
    <lineage>
        <taxon>Bacteria</taxon>
        <taxon>Bacillati</taxon>
        <taxon>Bacillota</taxon>
        <taxon>Bacilli</taxon>
        <taxon>Bacillales</taxon>
        <taxon>Paenibacillaceae</taxon>
        <taxon>Paenibacillus</taxon>
    </lineage>
</organism>
<dbReference type="InterPro" id="IPR008965">
    <property type="entry name" value="CBM2/CBM3_carb-bd_dom_sf"/>
</dbReference>
<dbReference type="EMBL" id="BDQX01000022">
    <property type="protein sequence ID" value="GBG05792.1"/>
    <property type="molecule type" value="Genomic_DNA"/>
</dbReference>
<dbReference type="PANTHER" id="PTHR43308:SF5">
    <property type="entry name" value="S-LAYER PROTEIN _ PEPTIDOGLYCAN ENDO-BETA-N-ACETYLGLUCOSAMINIDASE"/>
    <property type="match status" value="1"/>
</dbReference>
<name>A0A2R5EGU7_9BACL</name>
<dbReference type="PANTHER" id="PTHR43308">
    <property type="entry name" value="OUTER MEMBRANE PROTEIN ALPHA-RELATED"/>
    <property type="match status" value="1"/>
</dbReference>
<feature type="domain" description="SLH" evidence="1">
    <location>
        <begin position="327"/>
        <end position="386"/>
    </location>
</feature>
<proteinExistence type="predicted"/>
<dbReference type="InterPro" id="IPR002102">
    <property type="entry name" value="Cohesin_dom"/>
</dbReference>
<dbReference type="PROSITE" id="PS51272">
    <property type="entry name" value="SLH"/>
    <property type="match status" value="3"/>
</dbReference>
<evidence type="ECO:0000313" key="2">
    <source>
        <dbReference type="EMBL" id="GBG05792.1"/>
    </source>
</evidence>
<dbReference type="InterPro" id="IPR001119">
    <property type="entry name" value="SLH_dom"/>
</dbReference>
<evidence type="ECO:0000259" key="1">
    <source>
        <dbReference type="PROSITE" id="PS51272"/>
    </source>
</evidence>
<dbReference type="Proteomes" id="UP000245202">
    <property type="component" value="Unassembled WGS sequence"/>
</dbReference>
<protein>
    <recommendedName>
        <fullName evidence="1">SLH domain-containing protein</fullName>
    </recommendedName>
</protein>
<dbReference type="InterPro" id="IPR051465">
    <property type="entry name" value="Cell_Envelope_Struct_Comp"/>
</dbReference>
<gene>
    <name evidence="2" type="ORF">PAT3040_00277</name>
</gene>
<reference evidence="2 3" key="1">
    <citation type="submission" date="2017-08" db="EMBL/GenBank/DDBJ databases">
        <title>Substantial Increase in Enzyme Production by Combined Drug-Resistance Mutations in Paenibacillus agaridevorans.</title>
        <authorList>
            <person name="Tanaka Y."/>
            <person name="Funane K."/>
            <person name="Hosaka T."/>
            <person name="Shiwa Y."/>
            <person name="Fujita N."/>
            <person name="Miyazaki T."/>
            <person name="Yoshikawa H."/>
            <person name="Murakami K."/>
            <person name="Kasahara K."/>
            <person name="Inaoka T."/>
            <person name="Hiraga Y."/>
            <person name="Ochi K."/>
        </authorList>
    </citation>
    <scope>NUCLEOTIDE SEQUENCE [LARGE SCALE GENOMIC DNA]</scope>
    <source>
        <strain evidence="2 3">T-3040</strain>
    </source>
</reference>
<evidence type="ECO:0000313" key="3">
    <source>
        <dbReference type="Proteomes" id="UP000245202"/>
    </source>
</evidence>
<keyword evidence="3" id="KW-1185">Reference proteome</keyword>
<dbReference type="CDD" id="cd08547">
    <property type="entry name" value="Type_II_cohesin"/>
    <property type="match status" value="1"/>
</dbReference>
<sequence>MKTGDKITYTLDAYGLRDAYGYEFSLEFNKEVLQYDSFSPIAISGFSFVSNQAEIASGKLVLVSTKMGQGGGITGSASLAAITFTIKAEGTAVLKLVEAKIANSHAVSESAVLHLASQVVIGGGMAPPAGNTNLNGPINHSINHQPRKVEKRDWEYIQGGIQVGMLDGESKLALPVDISTRFDGHIVRIKKDSATLTLPKEVLEALGNLASWEQESYIEIQLKPVEENMPPVPSTNHSEKYRMVLPLMDCNLSLVLQDGTVKKLPSFPVPVVLSFSLNQNTDKDLLGIYHYNEQTRKWGYIRSTYYPAENEISASLFHFSPYTVMEYVKSFDDVPETNWVFRTLQILSAKYIVNGVTETAFHPTGSTTRAEFTAMLVRTLGLDSESISLPFDDVVEGVWYEKDIAAAYKAKLVNGVSVNRFAPNAKMTREEMAVLLLRAYQYKNPIQELSDETLLLSFKDRDEISNWAKKDVSRAIALGLMQGKGNGRFDPKSDAARSETAKAIYNLLMK</sequence>
<dbReference type="Pfam" id="PF00963">
    <property type="entry name" value="Cohesin"/>
    <property type="match status" value="1"/>
</dbReference>
<dbReference type="GO" id="GO:0030246">
    <property type="term" value="F:carbohydrate binding"/>
    <property type="evidence" value="ECO:0007669"/>
    <property type="project" value="InterPro"/>
</dbReference>
<dbReference type="AlphaFoldDB" id="A0A2R5EGU7"/>
<accession>A0A2R5EGU7</accession>